<proteinExistence type="predicted"/>
<organism evidence="2 3">
    <name type="scientific">Tumebacillus avium</name>
    <dbReference type="NCBI Taxonomy" id="1903704"/>
    <lineage>
        <taxon>Bacteria</taxon>
        <taxon>Bacillati</taxon>
        <taxon>Bacillota</taxon>
        <taxon>Bacilli</taxon>
        <taxon>Bacillales</taxon>
        <taxon>Alicyclobacillaceae</taxon>
        <taxon>Tumebacillus</taxon>
    </lineage>
</organism>
<protein>
    <recommendedName>
        <fullName evidence="4">DeoR family transcriptional regulator</fullName>
    </recommendedName>
</protein>
<dbReference type="AlphaFoldDB" id="A0A1Y0IP97"/>
<evidence type="ECO:0000256" key="1">
    <source>
        <dbReference type="SAM" id="MobiDB-lite"/>
    </source>
</evidence>
<reference evidence="3" key="1">
    <citation type="submission" date="2017-05" db="EMBL/GenBank/DDBJ databases">
        <authorList>
            <person name="Sung H."/>
        </authorList>
    </citation>
    <scope>NUCLEOTIDE SEQUENCE [LARGE SCALE GENOMIC DNA]</scope>
    <source>
        <strain evidence="3">AR23208</strain>
    </source>
</reference>
<accession>A0A1Y0IP97</accession>
<feature type="compositionally biased region" description="Basic and acidic residues" evidence="1">
    <location>
        <begin position="15"/>
        <end position="24"/>
    </location>
</feature>
<dbReference type="Proteomes" id="UP000195437">
    <property type="component" value="Chromosome"/>
</dbReference>
<sequence>MSERQLIATIISEPHPQEGQEHRSSGNFSYHDLPAGTLNLEWEIDPNTTSGADVISFDVWSDISFGTDDPIFSGVMSGNRTPVKGTNDKLYIANPSHATQNFTVNVFAILY</sequence>
<name>A0A1Y0IP97_9BACL</name>
<dbReference type="RefSeq" id="WP_087456554.1">
    <property type="nucleotide sequence ID" value="NZ_CP021434.1"/>
</dbReference>
<feature type="region of interest" description="Disordered" evidence="1">
    <location>
        <begin position="1"/>
        <end position="28"/>
    </location>
</feature>
<dbReference type="KEGG" id="tum:CBW65_09105"/>
<gene>
    <name evidence="2" type="ORF">CBW65_09105</name>
</gene>
<evidence type="ECO:0000313" key="3">
    <source>
        <dbReference type="Proteomes" id="UP000195437"/>
    </source>
</evidence>
<evidence type="ECO:0008006" key="4">
    <source>
        <dbReference type="Google" id="ProtNLM"/>
    </source>
</evidence>
<keyword evidence="3" id="KW-1185">Reference proteome</keyword>
<evidence type="ECO:0000313" key="2">
    <source>
        <dbReference type="EMBL" id="ARU61173.1"/>
    </source>
</evidence>
<dbReference type="EMBL" id="CP021434">
    <property type="protein sequence ID" value="ARU61173.1"/>
    <property type="molecule type" value="Genomic_DNA"/>
</dbReference>
<dbReference type="OrthoDB" id="2614646at2"/>